<gene>
    <name evidence="2" type="ORF">CQW49_00900</name>
</gene>
<accession>A0A2D2CVA1</accession>
<protein>
    <recommendedName>
        <fullName evidence="1">DUF7716 domain-containing protein</fullName>
    </recommendedName>
</protein>
<dbReference type="EMBL" id="CP023737">
    <property type="protein sequence ID" value="ATQ66610.1"/>
    <property type="molecule type" value="Genomic_DNA"/>
</dbReference>
<dbReference type="KEGG" id="mtw:CQW49_00900"/>
<reference evidence="3" key="1">
    <citation type="submission" date="2017-10" db="EMBL/GenBank/DDBJ databases">
        <title>Completed PacBio SMRT sequence of Methylosinus trichosporium OB3b reveals presence of a third large plasmid.</title>
        <authorList>
            <person name="Charles T.C."/>
            <person name="Lynch M.D.J."/>
            <person name="Heil J.R."/>
            <person name="Cheng J."/>
        </authorList>
    </citation>
    <scope>NUCLEOTIDE SEQUENCE [LARGE SCALE GENOMIC DNA]</scope>
    <source>
        <strain evidence="3">OB3b</strain>
    </source>
</reference>
<dbReference type="AlphaFoldDB" id="A0A2D2CVA1"/>
<evidence type="ECO:0000259" key="1">
    <source>
        <dbReference type="Pfam" id="PF24832"/>
    </source>
</evidence>
<keyword evidence="3" id="KW-1185">Reference proteome</keyword>
<dbReference type="Proteomes" id="UP000230709">
    <property type="component" value="Chromosome"/>
</dbReference>
<organism evidence="2 3">
    <name type="scientific">Methylosinus trichosporium (strain ATCC 35070 / NCIMB 11131 / UNIQEM 75 / OB3b)</name>
    <dbReference type="NCBI Taxonomy" id="595536"/>
    <lineage>
        <taxon>Bacteria</taxon>
        <taxon>Pseudomonadati</taxon>
        <taxon>Pseudomonadota</taxon>
        <taxon>Alphaproteobacteria</taxon>
        <taxon>Hyphomicrobiales</taxon>
        <taxon>Methylocystaceae</taxon>
        <taxon>Methylosinus</taxon>
    </lineage>
</organism>
<dbReference type="Pfam" id="PF24832">
    <property type="entry name" value="DUF7716"/>
    <property type="match status" value="1"/>
</dbReference>
<evidence type="ECO:0000313" key="3">
    <source>
        <dbReference type="Proteomes" id="UP000230709"/>
    </source>
</evidence>
<name>A0A2D2CVA1_METT3</name>
<sequence length="149" mass="16831">MPYGWLYLPRGEIKAHTECVLLMDDTDDLPNIGAALGFPDEGLSTDDLKDIFHCAQRLVNNPSDDVLVRAFSYYLKFDAYLPSIDAPDPLSPEVVQRNLDREFYQSLGAEREGTVCRKTGCGRGTVAFSIFCKPHHFESVKQRPCPFRD</sequence>
<feature type="domain" description="DUF7716" evidence="1">
    <location>
        <begin position="4"/>
        <end position="81"/>
    </location>
</feature>
<evidence type="ECO:0000313" key="2">
    <source>
        <dbReference type="EMBL" id="ATQ66610.1"/>
    </source>
</evidence>
<dbReference type="InterPro" id="IPR056133">
    <property type="entry name" value="DUF7716"/>
</dbReference>
<proteinExistence type="predicted"/>